<dbReference type="RefSeq" id="WP_139466397.1">
    <property type="nucleotide sequence ID" value="NZ_VDHJ01000018.1"/>
</dbReference>
<dbReference type="Proteomes" id="UP000312032">
    <property type="component" value="Unassembled WGS sequence"/>
</dbReference>
<keyword evidence="2" id="KW-1185">Reference proteome</keyword>
<dbReference type="OrthoDB" id="4426135at2"/>
<proteinExistence type="predicted"/>
<gene>
    <name evidence="1" type="ORF">FHE74_10125</name>
</gene>
<organism evidence="1 2">
    <name type="scientific">Corynebacterium tapiri</name>
    <dbReference type="NCBI Taxonomy" id="1448266"/>
    <lineage>
        <taxon>Bacteria</taxon>
        <taxon>Bacillati</taxon>
        <taxon>Actinomycetota</taxon>
        <taxon>Actinomycetes</taxon>
        <taxon>Mycobacteriales</taxon>
        <taxon>Corynebacteriaceae</taxon>
        <taxon>Corynebacterium</taxon>
    </lineage>
</organism>
<name>A0A5C4U3C1_9CORY</name>
<evidence type="ECO:0000313" key="2">
    <source>
        <dbReference type="Proteomes" id="UP000312032"/>
    </source>
</evidence>
<accession>A0A5C4U3C1</accession>
<dbReference type="AlphaFoldDB" id="A0A5C4U3C1"/>
<evidence type="ECO:0000313" key="1">
    <source>
        <dbReference type="EMBL" id="TNL94852.1"/>
    </source>
</evidence>
<protein>
    <submittedName>
        <fullName evidence="1">Uncharacterized protein</fullName>
    </submittedName>
</protein>
<comment type="caution">
    <text evidence="1">The sequence shown here is derived from an EMBL/GenBank/DDBJ whole genome shotgun (WGS) entry which is preliminary data.</text>
</comment>
<sequence length="293" mass="31956">MTQQRQQAGAAKVIDLADHAAARAVSTAGSRPAHTLILEVATSQAAGTSFRHLGVVDTMSLASLRDVVCVAFDIAADDAPAVFVQRGERVDVSKHLYHHLRAAGDVLEFRWGLWEFTITVTHRWPRDDHSPRAVCLGGDNGLHARPVDLQRINAQLANPGFEDVLSCLRPEVAQLLRRGELADFLPLLHAIGVRACPNLAPETRILLGTLPLENDKRARDTFWAIILGLACLRDTQFARETGARVMEALGHEPLLEACADSLDVLASVGGYGAEALAPVERIDLYRELLHKPE</sequence>
<reference evidence="1 2" key="1">
    <citation type="submission" date="2019-06" db="EMBL/GenBank/DDBJ databases">
        <authorList>
            <person name="Li J."/>
        </authorList>
    </citation>
    <scope>NUCLEOTIDE SEQUENCE [LARGE SCALE GENOMIC DNA]</scope>
    <source>
        <strain evidence="1 2">LMG 28165</strain>
    </source>
</reference>
<dbReference type="EMBL" id="VDHJ01000018">
    <property type="protein sequence ID" value="TNL94852.1"/>
    <property type="molecule type" value="Genomic_DNA"/>
</dbReference>